<dbReference type="GO" id="GO:0005829">
    <property type="term" value="C:cytosol"/>
    <property type="evidence" value="ECO:0007669"/>
    <property type="project" value="TreeGrafter"/>
</dbReference>
<dbReference type="GO" id="GO:0003714">
    <property type="term" value="F:transcription corepressor activity"/>
    <property type="evidence" value="ECO:0007669"/>
    <property type="project" value="InterPro"/>
</dbReference>
<dbReference type="InterPro" id="IPR036291">
    <property type="entry name" value="NAD(P)-bd_dom_sf"/>
</dbReference>
<evidence type="ECO:0000256" key="2">
    <source>
        <dbReference type="ARBA" id="ARBA00023002"/>
    </source>
</evidence>
<evidence type="ECO:0000259" key="4">
    <source>
        <dbReference type="Pfam" id="PF00389"/>
    </source>
</evidence>
<evidence type="ECO:0000256" key="1">
    <source>
        <dbReference type="ARBA" id="ARBA00005854"/>
    </source>
</evidence>
<dbReference type="Pfam" id="PF02826">
    <property type="entry name" value="2-Hacid_dh_C"/>
    <property type="match status" value="1"/>
</dbReference>
<comment type="caution">
    <text evidence="6">The sequence shown here is derived from an EMBL/GenBank/DDBJ whole genome shotgun (WGS) entry which is preliminary data.</text>
</comment>
<dbReference type="GO" id="GO:0030267">
    <property type="term" value="F:glyoxylate reductase (NADPH) activity"/>
    <property type="evidence" value="ECO:0007669"/>
    <property type="project" value="TreeGrafter"/>
</dbReference>
<gene>
    <name evidence="6" type="ORF">IAC50_00175</name>
</gene>
<name>A0A9D1HYD4_9FIRM</name>
<evidence type="ECO:0000259" key="5">
    <source>
        <dbReference type="Pfam" id="PF02826"/>
    </source>
</evidence>
<dbReference type="Proteomes" id="UP000824090">
    <property type="component" value="Unassembled WGS sequence"/>
</dbReference>
<dbReference type="GO" id="GO:0016618">
    <property type="term" value="F:hydroxypyruvate reductase [NAD(P)H] activity"/>
    <property type="evidence" value="ECO:0007669"/>
    <property type="project" value="TreeGrafter"/>
</dbReference>
<proteinExistence type="inferred from homology"/>
<dbReference type="PANTHER" id="PTHR10996">
    <property type="entry name" value="2-HYDROXYACID DEHYDROGENASE-RELATED"/>
    <property type="match status" value="1"/>
</dbReference>
<dbReference type="SUPFAM" id="SSF52283">
    <property type="entry name" value="Formate/glycerate dehydrogenase catalytic domain-like"/>
    <property type="match status" value="1"/>
</dbReference>
<keyword evidence="2 3" id="KW-0560">Oxidoreductase</keyword>
<dbReference type="PROSITE" id="PS00670">
    <property type="entry name" value="D_2_HYDROXYACID_DH_2"/>
    <property type="match status" value="1"/>
</dbReference>
<dbReference type="InterPro" id="IPR043322">
    <property type="entry name" value="CtBP"/>
</dbReference>
<feature type="domain" description="D-isomer specific 2-hydroxyacid dehydrogenase catalytic" evidence="4">
    <location>
        <begin position="35"/>
        <end position="320"/>
    </location>
</feature>
<dbReference type="EMBL" id="DVMP01000004">
    <property type="protein sequence ID" value="HIU24898.1"/>
    <property type="molecule type" value="Genomic_DNA"/>
</dbReference>
<reference evidence="6" key="1">
    <citation type="submission" date="2020-10" db="EMBL/GenBank/DDBJ databases">
        <authorList>
            <person name="Gilroy R."/>
        </authorList>
    </citation>
    <scope>NUCLEOTIDE SEQUENCE</scope>
    <source>
        <strain evidence="6">ChiHcec3-6078</strain>
    </source>
</reference>
<dbReference type="InterPro" id="IPR006139">
    <property type="entry name" value="D-isomer_2_OHA_DH_cat_dom"/>
</dbReference>
<evidence type="ECO:0000313" key="7">
    <source>
        <dbReference type="Proteomes" id="UP000824090"/>
    </source>
</evidence>
<evidence type="ECO:0000313" key="6">
    <source>
        <dbReference type="EMBL" id="HIU24898.1"/>
    </source>
</evidence>
<comment type="similarity">
    <text evidence="1 3">Belongs to the D-isomer specific 2-hydroxyacid dehydrogenase family.</text>
</comment>
<feature type="domain" description="D-isomer specific 2-hydroxyacid dehydrogenase NAD-binding" evidence="5">
    <location>
        <begin position="115"/>
        <end position="291"/>
    </location>
</feature>
<sequence>MEKGKYKIVAYGSDVGREGSMENQVLTEGGFDDFSLVYVPEGNRELFLKEAENADGICAWADLSEEDYKVMKECEIIVAPAIGADKFDIKGATKRGICIANVPDYCLEEVAVHTLALMLDCCRRITLTDRLVRRGIWQEHPPWPMYRMQGRTYGLVSFGNIPRRVAELVKPFGPDIIAYDPYVDEGVFRERGVEKAGSLKELFERSHFISVHTPRLPSTYHMIGRSELENLREGSIIVVTGRGGVVDEEALKWALDTGKAGCAGLDVIEDEENIRSVLMEHEKVVMTSHTAYYTEEASRELKRKVMEQIISVVRNKKAPENLINKEVLGRARFERRIL</sequence>
<dbReference type="InterPro" id="IPR006140">
    <property type="entry name" value="D-isomer_DH_NAD-bd"/>
</dbReference>
<dbReference type="Gene3D" id="3.40.50.720">
    <property type="entry name" value="NAD(P)-binding Rossmann-like Domain"/>
    <property type="match status" value="2"/>
</dbReference>
<organism evidence="6 7">
    <name type="scientific">Candidatus Allocopromorpha excrementigallinarum</name>
    <dbReference type="NCBI Taxonomy" id="2840742"/>
    <lineage>
        <taxon>Bacteria</taxon>
        <taxon>Bacillati</taxon>
        <taxon>Bacillota</taxon>
        <taxon>Clostridia</taxon>
        <taxon>Eubacteriales</taxon>
        <taxon>Eubacteriaceae</taxon>
        <taxon>Eubacteriaceae incertae sedis</taxon>
        <taxon>Candidatus Allocopromorpha</taxon>
    </lineage>
</organism>
<reference evidence="6" key="2">
    <citation type="journal article" date="2021" name="PeerJ">
        <title>Extensive microbial diversity within the chicken gut microbiome revealed by metagenomics and culture.</title>
        <authorList>
            <person name="Gilroy R."/>
            <person name="Ravi A."/>
            <person name="Getino M."/>
            <person name="Pursley I."/>
            <person name="Horton D.L."/>
            <person name="Alikhan N.F."/>
            <person name="Baker D."/>
            <person name="Gharbi K."/>
            <person name="Hall N."/>
            <person name="Watson M."/>
            <person name="Adriaenssens E.M."/>
            <person name="Foster-Nyarko E."/>
            <person name="Jarju S."/>
            <person name="Secka A."/>
            <person name="Antonio M."/>
            <person name="Oren A."/>
            <person name="Chaudhuri R.R."/>
            <person name="La Ragione R."/>
            <person name="Hildebrand F."/>
            <person name="Pallen M.J."/>
        </authorList>
    </citation>
    <scope>NUCLEOTIDE SEQUENCE</scope>
    <source>
        <strain evidence="6">ChiHcec3-6078</strain>
    </source>
</reference>
<evidence type="ECO:0000256" key="3">
    <source>
        <dbReference type="RuleBase" id="RU003719"/>
    </source>
</evidence>
<dbReference type="SUPFAM" id="SSF51735">
    <property type="entry name" value="NAD(P)-binding Rossmann-fold domains"/>
    <property type="match status" value="1"/>
</dbReference>
<dbReference type="CDD" id="cd05299">
    <property type="entry name" value="CtBP_dh"/>
    <property type="match status" value="1"/>
</dbReference>
<dbReference type="Pfam" id="PF00389">
    <property type="entry name" value="2-Hacid_dh"/>
    <property type="match status" value="1"/>
</dbReference>
<dbReference type="AlphaFoldDB" id="A0A9D1HYD4"/>
<accession>A0A9D1HYD4</accession>
<dbReference type="PANTHER" id="PTHR10996:SF283">
    <property type="entry name" value="GLYOXYLATE_HYDROXYPYRUVATE REDUCTASE B"/>
    <property type="match status" value="1"/>
</dbReference>
<protein>
    <submittedName>
        <fullName evidence="6">C-terminal binding protein</fullName>
    </submittedName>
</protein>
<dbReference type="GO" id="GO:0051287">
    <property type="term" value="F:NAD binding"/>
    <property type="evidence" value="ECO:0007669"/>
    <property type="project" value="InterPro"/>
</dbReference>
<dbReference type="InterPro" id="IPR029753">
    <property type="entry name" value="D-isomer_DH_CS"/>
</dbReference>
<dbReference type="InterPro" id="IPR050223">
    <property type="entry name" value="D-isomer_2-hydroxyacid_DH"/>
</dbReference>